<evidence type="ECO:0000256" key="9">
    <source>
        <dbReference type="ARBA" id="ARBA00022741"/>
    </source>
</evidence>
<evidence type="ECO:0000256" key="15">
    <source>
        <dbReference type="ARBA" id="ARBA00047364"/>
    </source>
</evidence>
<dbReference type="PANTHER" id="PTHR45765:SF1">
    <property type="entry name" value="METHIONINE--TRNA LIGASE, CYTOPLASMIC"/>
    <property type="match status" value="1"/>
</dbReference>
<dbReference type="AlphaFoldDB" id="A0A4R5UBY7"/>
<reference evidence="19 20" key="1">
    <citation type="submission" date="2019-03" db="EMBL/GenBank/DDBJ databases">
        <title>Luteimonas zhaokaii sp.nov., isolated from the rectal contents of Plateau pika in Yushu, Qinghai Province, China.</title>
        <authorList>
            <person name="Zhang G."/>
        </authorList>
    </citation>
    <scope>NUCLEOTIDE SEQUENCE [LARGE SCALE GENOMIC DNA]</scope>
    <source>
        <strain evidence="19 20">THG-MD21</strain>
    </source>
</reference>
<dbReference type="Gene3D" id="1.10.730.10">
    <property type="entry name" value="Isoleucyl-tRNA Synthetase, Domain 1"/>
    <property type="match status" value="1"/>
</dbReference>
<evidence type="ECO:0000256" key="6">
    <source>
        <dbReference type="ARBA" id="ARBA00022555"/>
    </source>
</evidence>
<dbReference type="HAMAP" id="MF_00098">
    <property type="entry name" value="Met_tRNA_synth_type1"/>
    <property type="match status" value="1"/>
</dbReference>
<gene>
    <name evidence="16 19" type="primary">metG</name>
    <name evidence="19" type="ORF">E2F49_01055</name>
</gene>
<dbReference type="InterPro" id="IPR012340">
    <property type="entry name" value="NA-bd_OB-fold"/>
</dbReference>
<feature type="binding site" evidence="16">
    <location>
        <position position="333"/>
    </location>
    <ligand>
        <name>ATP</name>
        <dbReference type="ChEBI" id="CHEBI:30616"/>
    </ligand>
</feature>
<keyword evidence="5 16" id="KW-0963">Cytoplasm</keyword>
<sequence>MSRTLLVTTALPYANGPLHLGHLVGYIQADIWVRARRMDGDTARFVCADDTHGTPIMLAAEKAGATPEDFIAGIQAGHERDFAAFGVDFDHYDSTNSPGNREMVETIYARLDAGGHIARRDVAQLFDPVRGMFLPDRYVKGTCPKCGTPDQYGDNCEHCGATYSPSDLIDPVSVVSGATPEVRESEHFFFELGHFEAFLREWLAGDVAVSGVKAKLAEWLDGDGGLRAWDISRDAPYFGFEIPGHPGKFFYVWLDAPIGYLSSFKALCAREGLDFDAWLSPDTGAELHHFIGKDIVNFHGLFWPAMLHGAGLRAPTRLHVNGYLTVDGAKMSKSRGTFVMARTYLDQGLDPEALRYYFAAKSSGGVDDLDLNLGDFIARVNSDVVGKLVNLASRCAGFIGKRFEGRLADALPEPDTYARFVDALAPIRESYARNEPASVLRQVMALADEANRYIDERKPWVIAKQDGADSELQAVCTQGLNLFRVLATALRPVLPRVARDVDDFFDAPAPTWSALDAPLLGHVIQPYAPLFTRIDSKQIDAMTDASKDTLAAAPAAPATAKKPVEAAPAASAKTADSDAPSHITIDDFAKLDLRIGKVVACDFVEGSDKLLRFELDAGDLGMRQIFSGIRASYGAPEQLVGRNVVFIANLAPRKMRFGLSEGMILSAGFDGGALALLDADATAQPGMPVR</sequence>
<comment type="caution">
    <text evidence="19">The sequence shown here is derived from an EMBL/GenBank/DDBJ whole genome shotgun (WGS) entry which is preliminary data.</text>
</comment>
<dbReference type="GO" id="GO:0004825">
    <property type="term" value="F:methionine-tRNA ligase activity"/>
    <property type="evidence" value="ECO:0007669"/>
    <property type="project" value="UniProtKB-UniRule"/>
</dbReference>
<evidence type="ECO:0000256" key="17">
    <source>
        <dbReference type="SAM" id="MobiDB-lite"/>
    </source>
</evidence>
<feature type="domain" description="TRNA-binding" evidence="18">
    <location>
        <begin position="587"/>
        <end position="690"/>
    </location>
</feature>
<dbReference type="EMBL" id="SMTG01000002">
    <property type="protein sequence ID" value="TDK32693.1"/>
    <property type="molecule type" value="Genomic_DNA"/>
</dbReference>
<dbReference type="Proteomes" id="UP000295543">
    <property type="component" value="Unassembled WGS sequence"/>
</dbReference>
<dbReference type="Gene3D" id="2.20.28.20">
    <property type="entry name" value="Methionyl-tRNA synthetase, Zn-domain"/>
    <property type="match status" value="1"/>
</dbReference>
<dbReference type="FunFam" id="1.10.730.10:FF:000005">
    <property type="entry name" value="Methionine--tRNA ligase"/>
    <property type="match status" value="1"/>
</dbReference>
<evidence type="ECO:0000259" key="18">
    <source>
        <dbReference type="PROSITE" id="PS50886"/>
    </source>
</evidence>
<feature type="region of interest" description="Disordered" evidence="17">
    <location>
        <begin position="553"/>
        <end position="578"/>
    </location>
</feature>
<comment type="subcellular location">
    <subcellularLocation>
        <location evidence="2 16">Cytoplasm</location>
    </subcellularLocation>
</comment>
<evidence type="ECO:0000256" key="12">
    <source>
        <dbReference type="ARBA" id="ARBA00022884"/>
    </source>
</evidence>
<evidence type="ECO:0000256" key="1">
    <source>
        <dbReference type="ARBA" id="ARBA00003314"/>
    </source>
</evidence>
<dbReference type="Pfam" id="PF19303">
    <property type="entry name" value="Anticodon_3"/>
    <property type="match status" value="1"/>
</dbReference>
<dbReference type="PROSITE" id="PS50886">
    <property type="entry name" value="TRBD"/>
    <property type="match status" value="1"/>
</dbReference>
<evidence type="ECO:0000313" key="20">
    <source>
        <dbReference type="Proteomes" id="UP000295543"/>
    </source>
</evidence>
<evidence type="ECO:0000256" key="13">
    <source>
        <dbReference type="ARBA" id="ARBA00022917"/>
    </source>
</evidence>
<name>A0A4R5UBY7_9GAMM</name>
<dbReference type="InterPro" id="IPR041872">
    <property type="entry name" value="Anticodon_Met"/>
</dbReference>
<dbReference type="GO" id="GO:0005524">
    <property type="term" value="F:ATP binding"/>
    <property type="evidence" value="ECO:0007669"/>
    <property type="project" value="UniProtKB-UniRule"/>
</dbReference>
<dbReference type="FunFam" id="2.20.28.20:FF:000001">
    <property type="entry name" value="Methionine--tRNA ligase"/>
    <property type="match status" value="1"/>
</dbReference>
<dbReference type="InterPro" id="IPR029038">
    <property type="entry name" value="MetRS_Zn"/>
</dbReference>
<accession>A0A4R5UBY7</accession>
<keyword evidence="10 16" id="KW-0862">Zinc</keyword>
<comment type="cofactor">
    <cofactor evidence="16">
        <name>Zn(2+)</name>
        <dbReference type="ChEBI" id="CHEBI:29105"/>
    </cofactor>
    <text evidence="16">Binds 1 zinc ion per subunit.</text>
</comment>
<dbReference type="InterPro" id="IPR023458">
    <property type="entry name" value="Met-tRNA_ligase_1"/>
</dbReference>
<dbReference type="InterPro" id="IPR014729">
    <property type="entry name" value="Rossmann-like_a/b/a_fold"/>
</dbReference>
<feature type="short sequence motif" description="'HIGH' region" evidence="16">
    <location>
        <begin position="12"/>
        <end position="22"/>
    </location>
</feature>
<dbReference type="InterPro" id="IPR014758">
    <property type="entry name" value="Met-tRNA_synth"/>
</dbReference>
<feature type="short sequence motif" description="'KMSKS' region" evidence="16">
    <location>
        <begin position="330"/>
        <end position="334"/>
    </location>
</feature>
<dbReference type="NCBIfam" id="TIGR00398">
    <property type="entry name" value="metG"/>
    <property type="match status" value="1"/>
</dbReference>
<dbReference type="NCBIfam" id="NF001100">
    <property type="entry name" value="PRK00133.1"/>
    <property type="match status" value="1"/>
</dbReference>
<keyword evidence="14 16" id="KW-0030">Aminoacyl-tRNA synthetase</keyword>
<evidence type="ECO:0000256" key="14">
    <source>
        <dbReference type="ARBA" id="ARBA00023146"/>
    </source>
</evidence>
<dbReference type="RefSeq" id="WP_133392253.1">
    <property type="nucleotide sequence ID" value="NZ_SMTG01000002.1"/>
</dbReference>
<dbReference type="Pfam" id="PF01588">
    <property type="entry name" value="tRNA_bind"/>
    <property type="match status" value="1"/>
</dbReference>
<evidence type="ECO:0000256" key="8">
    <source>
        <dbReference type="ARBA" id="ARBA00022723"/>
    </source>
</evidence>
<dbReference type="OrthoDB" id="9810191at2"/>
<dbReference type="SUPFAM" id="SSF50249">
    <property type="entry name" value="Nucleic acid-binding proteins"/>
    <property type="match status" value="1"/>
</dbReference>
<dbReference type="PANTHER" id="PTHR45765">
    <property type="entry name" value="METHIONINE--TRNA LIGASE"/>
    <property type="match status" value="1"/>
</dbReference>
<evidence type="ECO:0000256" key="5">
    <source>
        <dbReference type="ARBA" id="ARBA00022490"/>
    </source>
</evidence>
<comment type="catalytic activity">
    <reaction evidence="15 16">
        <text>tRNA(Met) + L-methionine + ATP = L-methionyl-tRNA(Met) + AMP + diphosphate</text>
        <dbReference type="Rhea" id="RHEA:13481"/>
        <dbReference type="Rhea" id="RHEA-COMP:9667"/>
        <dbReference type="Rhea" id="RHEA-COMP:9698"/>
        <dbReference type="ChEBI" id="CHEBI:30616"/>
        <dbReference type="ChEBI" id="CHEBI:33019"/>
        <dbReference type="ChEBI" id="CHEBI:57844"/>
        <dbReference type="ChEBI" id="CHEBI:78442"/>
        <dbReference type="ChEBI" id="CHEBI:78530"/>
        <dbReference type="ChEBI" id="CHEBI:456215"/>
        <dbReference type="EC" id="6.1.1.10"/>
    </reaction>
</comment>
<dbReference type="PROSITE" id="PS00178">
    <property type="entry name" value="AA_TRNA_LIGASE_I"/>
    <property type="match status" value="1"/>
</dbReference>
<feature type="binding site" evidence="16">
    <location>
        <position position="146"/>
    </location>
    <ligand>
        <name>Zn(2+)</name>
        <dbReference type="ChEBI" id="CHEBI:29105"/>
    </ligand>
</feature>
<evidence type="ECO:0000256" key="16">
    <source>
        <dbReference type="HAMAP-Rule" id="MF_00098"/>
    </source>
</evidence>
<dbReference type="InterPro" id="IPR015413">
    <property type="entry name" value="Methionyl/Leucyl_tRNA_Synth"/>
</dbReference>
<evidence type="ECO:0000256" key="2">
    <source>
        <dbReference type="ARBA" id="ARBA00004496"/>
    </source>
</evidence>
<organism evidence="19 20">
    <name type="scientific">Luteimonas terrae</name>
    <dbReference type="NCBI Taxonomy" id="1530191"/>
    <lineage>
        <taxon>Bacteria</taxon>
        <taxon>Pseudomonadati</taxon>
        <taxon>Pseudomonadota</taxon>
        <taxon>Gammaproteobacteria</taxon>
        <taxon>Lysobacterales</taxon>
        <taxon>Lysobacteraceae</taxon>
        <taxon>Luteimonas</taxon>
    </lineage>
</organism>
<dbReference type="GO" id="GO:0005829">
    <property type="term" value="C:cytosol"/>
    <property type="evidence" value="ECO:0007669"/>
    <property type="project" value="TreeGrafter"/>
</dbReference>
<dbReference type="CDD" id="cd02800">
    <property type="entry name" value="tRNA_bind_EcMetRS_like"/>
    <property type="match status" value="1"/>
</dbReference>
<dbReference type="CDD" id="cd00814">
    <property type="entry name" value="MetRS_core"/>
    <property type="match status" value="1"/>
</dbReference>
<feature type="binding site" evidence="16">
    <location>
        <position position="143"/>
    </location>
    <ligand>
        <name>Zn(2+)</name>
        <dbReference type="ChEBI" id="CHEBI:29105"/>
    </ligand>
</feature>
<keyword evidence="9 16" id="KW-0547">Nucleotide-binding</keyword>
<keyword evidence="11 16" id="KW-0067">ATP-binding</keyword>
<dbReference type="SUPFAM" id="SSF52374">
    <property type="entry name" value="Nucleotidylyl transferase"/>
    <property type="match status" value="1"/>
</dbReference>
<dbReference type="InterPro" id="IPR033911">
    <property type="entry name" value="MetRS_core"/>
</dbReference>
<dbReference type="FunFam" id="2.40.50.140:FF:000042">
    <property type="entry name" value="Methionine--tRNA ligase"/>
    <property type="match status" value="1"/>
</dbReference>
<evidence type="ECO:0000256" key="7">
    <source>
        <dbReference type="ARBA" id="ARBA00022598"/>
    </source>
</evidence>
<dbReference type="InterPro" id="IPR009080">
    <property type="entry name" value="tRNAsynth_Ia_anticodon-bd"/>
</dbReference>
<evidence type="ECO:0000256" key="11">
    <source>
        <dbReference type="ARBA" id="ARBA00022840"/>
    </source>
</evidence>
<keyword evidence="6 16" id="KW-0820">tRNA-binding</keyword>
<evidence type="ECO:0000256" key="4">
    <source>
        <dbReference type="ARBA" id="ARBA00011738"/>
    </source>
</evidence>
<dbReference type="SUPFAM" id="SSF57770">
    <property type="entry name" value="Methionyl-tRNA synthetase (MetRS), Zn-domain"/>
    <property type="match status" value="1"/>
</dbReference>
<keyword evidence="13 16" id="KW-0648">Protein biosynthesis</keyword>
<dbReference type="Gene3D" id="3.40.50.620">
    <property type="entry name" value="HUPs"/>
    <property type="match status" value="1"/>
</dbReference>
<comment type="similarity">
    <text evidence="3 16">Belongs to the class-I aminoacyl-tRNA synthetase family. MetG type 1 subfamily.</text>
</comment>
<dbReference type="SUPFAM" id="SSF47323">
    <property type="entry name" value="Anticodon-binding domain of a subclass of class I aminoacyl-tRNA synthetases"/>
    <property type="match status" value="1"/>
</dbReference>
<dbReference type="NCBIfam" id="TIGR00399">
    <property type="entry name" value="metG_C_term"/>
    <property type="match status" value="1"/>
</dbReference>
<dbReference type="InterPro" id="IPR004495">
    <property type="entry name" value="Met-tRNA-synth_bsu_C"/>
</dbReference>
<evidence type="ECO:0000256" key="3">
    <source>
        <dbReference type="ARBA" id="ARBA00008258"/>
    </source>
</evidence>
<comment type="subunit">
    <text evidence="4 16">Homodimer.</text>
</comment>
<evidence type="ECO:0000313" key="19">
    <source>
        <dbReference type="EMBL" id="TDK32693.1"/>
    </source>
</evidence>
<keyword evidence="8 16" id="KW-0479">Metal-binding</keyword>
<feature type="binding site" evidence="16">
    <location>
        <position position="159"/>
    </location>
    <ligand>
        <name>Zn(2+)</name>
        <dbReference type="ChEBI" id="CHEBI:29105"/>
    </ligand>
</feature>
<keyword evidence="7 16" id="KW-0436">Ligase</keyword>
<dbReference type="CDD" id="cd07957">
    <property type="entry name" value="Anticodon_Ia_Met"/>
    <property type="match status" value="1"/>
</dbReference>
<dbReference type="EC" id="6.1.1.10" evidence="16"/>
<comment type="function">
    <text evidence="1 16">Is required not only for elongation of protein synthesis but also for the initiation of all mRNA translation through initiator tRNA(fMet) aminoacylation.</text>
</comment>
<keyword evidence="20" id="KW-1185">Reference proteome</keyword>
<keyword evidence="12 16" id="KW-0694">RNA-binding</keyword>
<dbReference type="PRINTS" id="PR01041">
    <property type="entry name" value="TRNASYNTHMET"/>
</dbReference>
<proteinExistence type="inferred from homology"/>
<protein>
    <recommendedName>
        <fullName evidence="16">Methionine--tRNA ligase</fullName>
        <ecNumber evidence="16">6.1.1.10</ecNumber>
    </recommendedName>
    <alternativeName>
        <fullName evidence="16">Methionyl-tRNA synthetase</fullName>
        <shortName evidence="16">MetRS</shortName>
    </alternativeName>
</protein>
<dbReference type="GO" id="GO:0046872">
    <property type="term" value="F:metal ion binding"/>
    <property type="evidence" value="ECO:0007669"/>
    <property type="project" value="UniProtKB-KW"/>
</dbReference>
<dbReference type="InterPro" id="IPR002547">
    <property type="entry name" value="tRNA-bd_dom"/>
</dbReference>
<dbReference type="InterPro" id="IPR001412">
    <property type="entry name" value="aa-tRNA-synth_I_CS"/>
</dbReference>
<evidence type="ECO:0000256" key="10">
    <source>
        <dbReference type="ARBA" id="ARBA00022833"/>
    </source>
</evidence>
<dbReference type="GO" id="GO:0000049">
    <property type="term" value="F:tRNA binding"/>
    <property type="evidence" value="ECO:0007669"/>
    <property type="project" value="UniProtKB-UniRule"/>
</dbReference>
<feature type="binding site" evidence="16">
    <location>
        <position position="156"/>
    </location>
    <ligand>
        <name>Zn(2+)</name>
        <dbReference type="ChEBI" id="CHEBI:29105"/>
    </ligand>
</feature>
<dbReference type="GO" id="GO:0006431">
    <property type="term" value="P:methionyl-tRNA aminoacylation"/>
    <property type="evidence" value="ECO:0007669"/>
    <property type="project" value="UniProtKB-UniRule"/>
</dbReference>
<dbReference type="Gene3D" id="2.40.50.140">
    <property type="entry name" value="Nucleic acid-binding proteins"/>
    <property type="match status" value="1"/>
</dbReference>
<dbReference type="Pfam" id="PF09334">
    <property type="entry name" value="tRNA-synt_1g"/>
    <property type="match status" value="1"/>
</dbReference>